<protein>
    <submittedName>
        <fullName evidence="2">IS5 family transposase</fullName>
    </submittedName>
</protein>
<sequence>MALMLRDGVISDELWEVLESVMPQDVGRPGRPWNDHRTTLEGIIWRFRTGSPWRDLPDAFGPYQSVWQRHRLWSTDGTYERMFAAVREQAGLGGDDVEAILSIDSTIVRAHQHAAGARRDSVTSDDTQDTGGRIELQEISGRARGAA</sequence>
<dbReference type="InterPro" id="IPR025161">
    <property type="entry name" value="IS402-like_dom"/>
</dbReference>
<evidence type="ECO:0000259" key="1">
    <source>
        <dbReference type="Pfam" id="PF13340"/>
    </source>
</evidence>
<evidence type="ECO:0000313" key="3">
    <source>
        <dbReference type="Proteomes" id="UP001500730"/>
    </source>
</evidence>
<dbReference type="Pfam" id="PF13340">
    <property type="entry name" value="DUF4096"/>
    <property type="match status" value="1"/>
</dbReference>
<proteinExistence type="predicted"/>
<dbReference type="NCBIfam" id="NF033580">
    <property type="entry name" value="transpos_IS5_3"/>
    <property type="match status" value="1"/>
</dbReference>
<keyword evidence="3" id="KW-1185">Reference proteome</keyword>
<name>A0ABN3KUK6_9MICO</name>
<dbReference type="EMBL" id="BAAARE010000001">
    <property type="protein sequence ID" value="GAA2469213.1"/>
    <property type="molecule type" value="Genomic_DNA"/>
</dbReference>
<comment type="caution">
    <text evidence="2">The sequence shown here is derived from an EMBL/GenBank/DDBJ whole genome shotgun (WGS) entry which is preliminary data.</text>
</comment>
<dbReference type="InterPro" id="IPR052909">
    <property type="entry name" value="Transposase_6_like"/>
</dbReference>
<organism evidence="2 3">
    <name type="scientific">Terrabacter carboxydivorans</name>
    <dbReference type="NCBI Taxonomy" id="619730"/>
    <lineage>
        <taxon>Bacteria</taxon>
        <taxon>Bacillati</taxon>
        <taxon>Actinomycetota</taxon>
        <taxon>Actinomycetes</taxon>
        <taxon>Micrococcales</taxon>
        <taxon>Intrasporangiaceae</taxon>
        <taxon>Terrabacter</taxon>
    </lineage>
</organism>
<reference evidence="2 3" key="1">
    <citation type="journal article" date="2019" name="Int. J. Syst. Evol. Microbiol.">
        <title>The Global Catalogue of Microorganisms (GCM) 10K type strain sequencing project: providing services to taxonomists for standard genome sequencing and annotation.</title>
        <authorList>
            <consortium name="The Broad Institute Genomics Platform"/>
            <consortium name="The Broad Institute Genome Sequencing Center for Infectious Disease"/>
            <person name="Wu L."/>
            <person name="Ma J."/>
        </authorList>
    </citation>
    <scope>NUCLEOTIDE SEQUENCE [LARGE SCALE GENOMIC DNA]</scope>
    <source>
        <strain evidence="2 3">JCM 16259</strain>
    </source>
</reference>
<dbReference type="Proteomes" id="UP001500730">
    <property type="component" value="Unassembled WGS sequence"/>
</dbReference>
<accession>A0ABN3KUK6</accession>
<evidence type="ECO:0000313" key="2">
    <source>
        <dbReference type="EMBL" id="GAA2469213.1"/>
    </source>
</evidence>
<dbReference type="PANTHER" id="PTHR46637">
    <property type="entry name" value="TIS1421-TRANSPOSASE PROTEIN A"/>
    <property type="match status" value="1"/>
</dbReference>
<feature type="domain" description="Insertion element IS402-like" evidence="1">
    <location>
        <begin position="10"/>
        <end position="83"/>
    </location>
</feature>
<dbReference type="PANTHER" id="PTHR46637:SF1">
    <property type="entry name" value="BLL5188 PROTEIN"/>
    <property type="match status" value="1"/>
</dbReference>
<gene>
    <name evidence="2" type="ORF">GCM10009858_03140</name>
</gene>